<sequence>ATFFTKKLRLTSTASRSGPFTSEYEAATMCVEGEQGEMSDVLPGTSPQTARPASSQYGLDLLFKAPAEERGVLQHRREGVSRQKLTSRLNSPLRRPSLSREIGLEWVPPPLPTFAILVLGVAQQV</sequence>
<dbReference type="AlphaFoldDB" id="A0ABD0R0A8"/>
<evidence type="ECO:0000313" key="2">
    <source>
        <dbReference type="Proteomes" id="UP001529510"/>
    </source>
</evidence>
<accession>A0ABD0R0A8</accession>
<reference evidence="1 2" key="1">
    <citation type="submission" date="2024-05" db="EMBL/GenBank/DDBJ databases">
        <title>Genome sequencing and assembly of Indian major carp, Cirrhinus mrigala (Hamilton, 1822).</title>
        <authorList>
            <person name="Mohindra V."/>
            <person name="Chowdhury L.M."/>
            <person name="Lal K."/>
            <person name="Jena J.K."/>
        </authorList>
    </citation>
    <scope>NUCLEOTIDE SEQUENCE [LARGE SCALE GENOMIC DNA]</scope>
    <source>
        <strain evidence="1">CM1030</strain>
        <tissue evidence="1">Blood</tissue>
    </source>
</reference>
<comment type="caution">
    <text evidence="1">The sequence shown here is derived from an EMBL/GenBank/DDBJ whole genome shotgun (WGS) entry which is preliminary data.</text>
</comment>
<keyword evidence="2" id="KW-1185">Reference proteome</keyword>
<proteinExistence type="predicted"/>
<dbReference type="Proteomes" id="UP001529510">
    <property type="component" value="Unassembled WGS sequence"/>
</dbReference>
<evidence type="ECO:0000313" key="1">
    <source>
        <dbReference type="EMBL" id="KAL0191947.1"/>
    </source>
</evidence>
<name>A0ABD0R0A8_CIRMR</name>
<gene>
    <name evidence="1" type="ORF">M9458_010243</name>
</gene>
<organism evidence="1 2">
    <name type="scientific">Cirrhinus mrigala</name>
    <name type="common">Mrigala</name>
    <dbReference type="NCBI Taxonomy" id="683832"/>
    <lineage>
        <taxon>Eukaryota</taxon>
        <taxon>Metazoa</taxon>
        <taxon>Chordata</taxon>
        <taxon>Craniata</taxon>
        <taxon>Vertebrata</taxon>
        <taxon>Euteleostomi</taxon>
        <taxon>Actinopterygii</taxon>
        <taxon>Neopterygii</taxon>
        <taxon>Teleostei</taxon>
        <taxon>Ostariophysi</taxon>
        <taxon>Cypriniformes</taxon>
        <taxon>Cyprinidae</taxon>
        <taxon>Labeoninae</taxon>
        <taxon>Labeonini</taxon>
        <taxon>Cirrhinus</taxon>
    </lineage>
</organism>
<dbReference type="EMBL" id="JAMKFB020000005">
    <property type="protein sequence ID" value="KAL0191947.1"/>
    <property type="molecule type" value="Genomic_DNA"/>
</dbReference>
<feature type="non-terminal residue" evidence="1">
    <location>
        <position position="1"/>
    </location>
</feature>
<feature type="non-terminal residue" evidence="1">
    <location>
        <position position="125"/>
    </location>
</feature>
<protein>
    <submittedName>
        <fullName evidence="1">Uncharacterized protein</fullName>
    </submittedName>
</protein>